<evidence type="ECO:0000256" key="1">
    <source>
        <dbReference type="ARBA" id="ARBA00004173"/>
    </source>
</evidence>
<dbReference type="NCBIfam" id="TIGR00756">
    <property type="entry name" value="PPR"/>
    <property type="match status" value="2"/>
</dbReference>
<dbReference type="EMBL" id="KK784923">
    <property type="protein sequence ID" value="KDO61674.1"/>
    <property type="molecule type" value="Genomic_DNA"/>
</dbReference>
<dbReference type="KEGG" id="cit:102610187"/>
<evidence type="ECO:0000256" key="5">
    <source>
        <dbReference type="ARBA" id="ARBA00023128"/>
    </source>
</evidence>
<evidence type="ECO:0000256" key="7">
    <source>
        <dbReference type="SAM" id="MobiDB-lite"/>
    </source>
</evidence>
<feature type="compositionally biased region" description="Polar residues" evidence="7">
    <location>
        <begin position="305"/>
        <end position="339"/>
    </location>
</feature>
<dbReference type="GO" id="GO:0003723">
    <property type="term" value="F:RNA binding"/>
    <property type="evidence" value="ECO:0000318"/>
    <property type="project" value="GO_Central"/>
</dbReference>
<dbReference type="AlphaFoldDB" id="A0A067F2V6"/>
<evidence type="ECO:0000256" key="2">
    <source>
        <dbReference type="ARBA" id="ARBA00006643"/>
    </source>
</evidence>
<evidence type="ECO:0000256" key="6">
    <source>
        <dbReference type="PROSITE-ProRule" id="PRU00708"/>
    </source>
</evidence>
<dbReference type="PROSITE" id="PS51375">
    <property type="entry name" value="PPR"/>
    <property type="match status" value="1"/>
</dbReference>
<protein>
    <recommendedName>
        <fullName evidence="8">DYW domain-containing protein</fullName>
    </recommendedName>
</protein>
<evidence type="ECO:0000313" key="9">
    <source>
        <dbReference type="EMBL" id="KDO61674.1"/>
    </source>
</evidence>
<feature type="repeat" description="PPR" evidence="6">
    <location>
        <begin position="475"/>
        <end position="509"/>
    </location>
</feature>
<dbReference type="GO" id="GO:0008270">
    <property type="term" value="F:zinc ion binding"/>
    <property type="evidence" value="ECO:0007669"/>
    <property type="project" value="InterPro"/>
</dbReference>
<dbReference type="OrthoDB" id="1932290at2759"/>
<comment type="subcellular location">
    <subcellularLocation>
        <location evidence="1">Mitochondrion</location>
    </subcellularLocation>
</comment>
<dbReference type="InterPro" id="IPR011990">
    <property type="entry name" value="TPR-like_helical_dom_sf"/>
</dbReference>
<evidence type="ECO:0000313" key="10">
    <source>
        <dbReference type="Proteomes" id="UP000027120"/>
    </source>
</evidence>
<dbReference type="PANTHER" id="PTHR47926:SF388">
    <property type="entry name" value="DYW DOMAIN-CONTAINING PROTEIN"/>
    <property type="match status" value="1"/>
</dbReference>
<evidence type="ECO:0000256" key="3">
    <source>
        <dbReference type="ARBA" id="ARBA00022737"/>
    </source>
</evidence>
<accession>A0A067F2V6</accession>
<feature type="domain" description="DYW" evidence="8">
    <location>
        <begin position="681"/>
        <end position="773"/>
    </location>
</feature>
<keyword evidence="5" id="KW-0496">Mitochondrion</keyword>
<dbReference type="GO" id="GO:0009451">
    <property type="term" value="P:RNA modification"/>
    <property type="evidence" value="ECO:0000318"/>
    <property type="project" value="GO_Central"/>
</dbReference>
<evidence type="ECO:0000256" key="4">
    <source>
        <dbReference type="ARBA" id="ARBA00022946"/>
    </source>
</evidence>
<sequence>MSRSTASFLTIRSLTALSKVSSSLTSCDSTKTLYLLKNLSTAIERFDFQNPNGYYEDDSFQNDQHPNGFCTEQSSVDFQQKPNEHGLNPNGGFTERRVNDYWDNPLRQNGNCGFYGQNHGGLKQNRIDNCQKASGGYRESFSSEQQRNIVGENGNFKGHYRQIDGYGKQNSNGIYGESSRGFQQNSNEFYQHHAGVNSESHINEFQNNTFQQNGNFNDYGWYNNGQPHPNLSGAQPQMSRSGGNANVQNQYGPIHYGPGEVMQNRNGFNSQRFSESLGSFNGNCMQDTGQHQQALSGHYSGNFGIHQNSPSFYQQDQNGGQYQWDQSRRQYQQNPNEGQYQSYSGNIQNGMMASQVLNNCKHEDDFAEASRSSQNNGTLEQLDGLVKEGKVKEAIEVLGLLEKQCISVDLPTFSQLMQACGDAKALEEAKAVHEHVERLLSPLRVSTYNGILKMYSECDSMDDAFSVFSNMTERDLTSWDTMITGFAKNGLGEDAVDIFSQFKQAGLKPDDQIFIGVFSACSALGDVVEGMLHFESMSKDYGIVPSMKHYVSIVDMLGSTGYLDEALEFIEKMPMEPDVDVWEKLMNLCRMHGNLELGDRCAEIVEQLDPSRLNEKSKAGLVPVNASELAKEKENKKLASQNLLEVRSKVHEYRAGDTSHPETDKIYALIRGLRAQMKEAGYIPETRFVLHDIDQEGKEEALLAHSERLAVSHGLLSSPARAPIRIMKNLRVCGDCHSALKIISKIVGRELIIRDAKRFHHFKDGLCSCRDYW</sequence>
<name>A0A067F2V6_CITSI</name>
<reference evidence="9 10" key="1">
    <citation type="submission" date="2014-04" db="EMBL/GenBank/DDBJ databases">
        <authorList>
            <consortium name="International Citrus Genome Consortium"/>
            <person name="Gmitter F."/>
            <person name="Chen C."/>
            <person name="Farmerie W."/>
            <person name="Harkins T."/>
            <person name="Desany B."/>
            <person name="Mohiuddin M."/>
            <person name="Kodira C."/>
            <person name="Borodovsky M."/>
            <person name="Lomsadze A."/>
            <person name="Burns P."/>
            <person name="Jenkins J."/>
            <person name="Prochnik S."/>
            <person name="Shu S."/>
            <person name="Chapman J."/>
            <person name="Pitluck S."/>
            <person name="Schmutz J."/>
            <person name="Rokhsar D."/>
        </authorList>
    </citation>
    <scope>NUCLEOTIDE SEQUENCE</scope>
</reference>
<dbReference type="Pfam" id="PF14432">
    <property type="entry name" value="DYW_deaminase"/>
    <property type="match status" value="1"/>
</dbReference>
<keyword evidence="3" id="KW-0677">Repeat</keyword>
<feature type="region of interest" description="Disordered" evidence="7">
    <location>
        <begin position="289"/>
        <end position="339"/>
    </location>
</feature>
<gene>
    <name evidence="9" type="ORF">CISIN_1g004114mg</name>
</gene>
<dbReference type="GO" id="GO:0005739">
    <property type="term" value="C:mitochondrion"/>
    <property type="evidence" value="ECO:0007669"/>
    <property type="project" value="UniProtKB-SubCell"/>
</dbReference>
<dbReference type="eggNOG" id="KOG4197">
    <property type="taxonomic scope" value="Eukaryota"/>
</dbReference>
<dbReference type="InterPro" id="IPR002885">
    <property type="entry name" value="PPR_rpt"/>
</dbReference>
<dbReference type="InterPro" id="IPR046960">
    <property type="entry name" value="PPR_At4g14850-like_plant"/>
</dbReference>
<dbReference type="InterPro" id="IPR032867">
    <property type="entry name" value="DYW_dom"/>
</dbReference>
<comment type="similarity">
    <text evidence="2">Belongs to the PPR family. PCMP-H subfamily.</text>
</comment>
<dbReference type="Proteomes" id="UP000027120">
    <property type="component" value="Unassembled WGS sequence"/>
</dbReference>
<dbReference type="Pfam" id="PF01535">
    <property type="entry name" value="PPR"/>
    <property type="match status" value="4"/>
</dbReference>
<dbReference type="PANTHER" id="PTHR47926">
    <property type="entry name" value="PENTATRICOPEPTIDE REPEAT-CONTAINING PROTEIN"/>
    <property type="match status" value="1"/>
</dbReference>
<evidence type="ECO:0000259" key="8">
    <source>
        <dbReference type="Pfam" id="PF14432"/>
    </source>
</evidence>
<proteinExistence type="inferred from homology"/>
<dbReference type="Gene3D" id="1.25.40.10">
    <property type="entry name" value="Tetratricopeptide repeat domain"/>
    <property type="match status" value="1"/>
</dbReference>
<keyword evidence="4" id="KW-0809">Transit peptide</keyword>
<dbReference type="PaxDb" id="2711-XP_006483319.1"/>
<keyword evidence="10" id="KW-1185">Reference proteome</keyword>
<organism evidence="9 10">
    <name type="scientific">Citrus sinensis</name>
    <name type="common">Sweet orange</name>
    <name type="synonym">Citrus aurantium var. sinensis</name>
    <dbReference type="NCBI Taxonomy" id="2711"/>
    <lineage>
        <taxon>Eukaryota</taxon>
        <taxon>Viridiplantae</taxon>
        <taxon>Streptophyta</taxon>
        <taxon>Embryophyta</taxon>
        <taxon>Tracheophyta</taxon>
        <taxon>Spermatophyta</taxon>
        <taxon>Magnoliopsida</taxon>
        <taxon>eudicotyledons</taxon>
        <taxon>Gunneridae</taxon>
        <taxon>Pentapetalae</taxon>
        <taxon>rosids</taxon>
        <taxon>malvids</taxon>
        <taxon>Sapindales</taxon>
        <taxon>Rutaceae</taxon>
        <taxon>Aurantioideae</taxon>
        <taxon>Citrus</taxon>
    </lineage>
</organism>
<dbReference type="FunFam" id="1.25.40.10:FF:000503">
    <property type="entry name" value="Pentatricopeptide repeat-containing protein, mitochondrial"/>
    <property type="match status" value="1"/>
</dbReference>
<dbReference type="STRING" id="2711.A0A067F2V6"/>
<dbReference type="SMR" id="A0A067F2V6"/>